<comment type="caution">
    <text evidence="2">The sequence shown here is derived from an EMBL/GenBank/DDBJ whole genome shotgun (WGS) entry which is preliminary data.</text>
</comment>
<keyword evidence="3" id="KW-1185">Reference proteome</keyword>
<dbReference type="EMBL" id="JABWDY010027498">
    <property type="protein sequence ID" value="KAF5187844.1"/>
    <property type="molecule type" value="Genomic_DNA"/>
</dbReference>
<evidence type="ECO:0000313" key="2">
    <source>
        <dbReference type="EMBL" id="KAF5187844.1"/>
    </source>
</evidence>
<name>A0A7J6VRX0_THATH</name>
<gene>
    <name evidence="2" type="ORF">FRX31_022569</name>
</gene>
<dbReference type="AlphaFoldDB" id="A0A7J6VRX0"/>
<dbReference type="Proteomes" id="UP000554482">
    <property type="component" value="Unassembled WGS sequence"/>
</dbReference>
<proteinExistence type="predicted"/>
<reference evidence="2 3" key="1">
    <citation type="submission" date="2020-06" db="EMBL/GenBank/DDBJ databases">
        <title>Transcriptomic and genomic resources for Thalictrum thalictroides and T. hernandezii: Facilitating candidate gene discovery in an emerging model plant lineage.</title>
        <authorList>
            <person name="Arias T."/>
            <person name="Riano-Pachon D.M."/>
            <person name="Di Stilio V.S."/>
        </authorList>
    </citation>
    <scope>NUCLEOTIDE SEQUENCE [LARGE SCALE GENOMIC DNA]</scope>
    <source>
        <strain evidence="3">cv. WT478/WT964</strain>
        <tissue evidence="2">Leaves</tissue>
    </source>
</reference>
<feature type="compositionally biased region" description="Gly residues" evidence="1">
    <location>
        <begin position="94"/>
        <end position="106"/>
    </location>
</feature>
<evidence type="ECO:0000313" key="3">
    <source>
        <dbReference type="Proteomes" id="UP000554482"/>
    </source>
</evidence>
<feature type="compositionally biased region" description="Basic and acidic residues" evidence="1">
    <location>
        <begin position="42"/>
        <end position="54"/>
    </location>
</feature>
<evidence type="ECO:0000256" key="1">
    <source>
        <dbReference type="SAM" id="MobiDB-lite"/>
    </source>
</evidence>
<sequence>MVEGIDDFLSISLEDGSKGREPAVKPSTLGFRKGFLRPATSTEKKKGSHDRERSPSQVRSGPPGIQVQPGLQLTPNNGNYEEGEGIGKQFNGWILGGQGGEGGEGGKNNKGDPVTRDETTGKSMIGRSSHELTRVWTISTDPGVHAGAGRDNIAEGSIVRTAGAGKMVSTNPGIHTSAGRGNFTEGSIRARLELLVREILWRETWIVLLMWAMLVLPFEPLELSLRGKKSKMTGGSFNLALSPQWEQRSNTWAGILDATCPKAQIKKHTNVAVWIEKKEGQMEEEKLDKMNVETSNAMPNEKIPSIITNEQLSCSVQQMNSGDVQDEGWETPMRRHTC</sequence>
<accession>A0A7J6VRX0</accession>
<feature type="region of interest" description="Disordered" evidence="1">
    <location>
        <begin position="14"/>
        <end position="123"/>
    </location>
</feature>
<protein>
    <submittedName>
        <fullName evidence="2">Uncharacterized protein</fullName>
    </submittedName>
</protein>
<organism evidence="2 3">
    <name type="scientific">Thalictrum thalictroides</name>
    <name type="common">Rue-anemone</name>
    <name type="synonym">Anemone thalictroides</name>
    <dbReference type="NCBI Taxonomy" id="46969"/>
    <lineage>
        <taxon>Eukaryota</taxon>
        <taxon>Viridiplantae</taxon>
        <taxon>Streptophyta</taxon>
        <taxon>Embryophyta</taxon>
        <taxon>Tracheophyta</taxon>
        <taxon>Spermatophyta</taxon>
        <taxon>Magnoliopsida</taxon>
        <taxon>Ranunculales</taxon>
        <taxon>Ranunculaceae</taxon>
        <taxon>Thalictroideae</taxon>
        <taxon>Thalictrum</taxon>
    </lineage>
</organism>
<feature type="compositionally biased region" description="Basic and acidic residues" evidence="1">
    <location>
        <begin position="107"/>
        <end position="120"/>
    </location>
</feature>